<keyword evidence="2" id="KW-1185">Reference proteome</keyword>
<dbReference type="HOGENOM" id="CLU_2363296_0_0_1"/>
<dbReference type="EnsemblPlants" id="OMERI06G07000.1">
    <property type="protein sequence ID" value="OMERI06G07000.1"/>
    <property type="gene ID" value="OMERI06G07000"/>
</dbReference>
<evidence type="ECO:0000313" key="2">
    <source>
        <dbReference type="Proteomes" id="UP000008021"/>
    </source>
</evidence>
<dbReference type="AlphaFoldDB" id="A0A0E0DY79"/>
<accession>A0A0E0DY79</accession>
<reference evidence="1" key="2">
    <citation type="submission" date="2018-05" db="EMBL/GenBank/DDBJ databases">
        <title>OmerRS3 (Oryza meridionalis Reference Sequence Version 3).</title>
        <authorList>
            <person name="Zhang J."/>
            <person name="Kudrna D."/>
            <person name="Lee S."/>
            <person name="Talag J."/>
            <person name="Welchert J."/>
            <person name="Wing R.A."/>
        </authorList>
    </citation>
    <scope>NUCLEOTIDE SEQUENCE [LARGE SCALE GENOMIC DNA]</scope>
    <source>
        <strain evidence="1">cv. OR44</strain>
    </source>
</reference>
<reference evidence="1" key="1">
    <citation type="submission" date="2015-04" db="UniProtKB">
        <authorList>
            <consortium name="EnsemblPlants"/>
        </authorList>
    </citation>
    <scope>IDENTIFICATION</scope>
</reference>
<dbReference type="Gramene" id="OMERI06G07000.1">
    <property type="protein sequence ID" value="OMERI06G07000.1"/>
    <property type="gene ID" value="OMERI06G07000"/>
</dbReference>
<proteinExistence type="predicted"/>
<sequence>MQTAWVAASVPHVHDDSKRLDGSSIALSYMSVSISTFLVIATHGRGCSGNGPLSPDAAPSFSNSMTWPPPPDPFAYHVAIDSLSTDDATTSVELLD</sequence>
<name>A0A0E0DY79_9ORYZ</name>
<evidence type="ECO:0000313" key="1">
    <source>
        <dbReference type="EnsemblPlants" id="OMERI06G07000.1"/>
    </source>
</evidence>
<protein>
    <submittedName>
        <fullName evidence="1">Uncharacterized protein</fullName>
    </submittedName>
</protein>
<dbReference type="Proteomes" id="UP000008021">
    <property type="component" value="Chromosome 6"/>
</dbReference>
<organism evidence="1">
    <name type="scientific">Oryza meridionalis</name>
    <dbReference type="NCBI Taxonomy" id="40149"/>
    <lineage>
        <taxon>Eukaryota</taxon>
        <taxon>Viridiplantae</taxon>
        <taxon>Streptophyta</taxon>
        <taxon>Embryophyta</taxon>
        <taxon>Tracheophyta</taxon>
        <taxon>Spermatophyta</taxon>
        <taxon>Magnoliopsida</taxon>
        <taxon>Liliopsida</taxon>
        <taxon>Poales</taxon>
        <taxon>Poaceae</taxon>
        <taxon>BOP clade</taxon>
        <taxon>Oryzoideae</taxon>
        <taxon>Oryzeae</taxon>
        <taxon>Oryzinae</taxon>
        <taxon>Oryza</taxon>
    </lineage>
</organism>